<dbReference type="Proteomes" id="UP001374535">
    <property type="component" value="Chromosome 4"/>
</dbReference>
<dbReference type="Gene3D" id="3.40.50.720">
    <property type="entry name" value="NAD(P)-binding Rossmann-like Domain"/>
    <property type="match status" value="1"/>
</dbReference>
<dbReference type="EMBL" id="CP144697">
    <property type="protein sequence ID" value="WVZ15132.1"/>
    <property type="molecule type" value="Genomic_DNA"/>
</dbReference>
<keyword evidence="2" id="KW-0521">NADP</keyword>
<evidence type="ECO:0008006" key="6">
    <source>
        <dbReference type="Google" id="ProtNLM"/>
    </source>
</evidence>
<organism evidence="4 5">
    <name type="scientific">Vigna mungo</name>
    <name type="common">Black gram</name>
    <name type="synonym">Phaseolus mungo</name>
    <dbReference type="NCBI Taxonomy" id="3915"/>
    <lineage>
        <taxon>Eukaryota</taxon>
        <taxon>Viridiplantae</taxon>
        <taxon>Streptophyta</taxon>
        <taxon>Embryophyta</taxon>
        <taxon>Tracheophyta</taxon>
        <taxon>Spermatophyta</taxon>
        <taxon>Magnoliopsida</taxon>
        <taxon>eudicotyledons</taxon>
        <taxon>Gunneridae</taxon>
        <taxon>Pentapetalae</taxon>
        <taxon>rosids</taxon>
        <taxon>fabids</taxon>
        <taxon>Fabales</taxon>
        <taxon>Fabaceae</taxon>
        <taxon>Papilionoideae</taxon>
        <taxon>50 kb inversion clade</taxon>
        <taxon>NPAAA clade</taxon>
        <taxon>indigoferoid/millettioid clade</taxon>
        <taxon>Phaseoleae</taxon>
        <taxon>Vigna</taxon>
    </lineage>
</organism>
<keyword evidence="5" id="KW-1185">Reference proteome</keyword>
<dbReference type="SUPFAM" id="SSF51735">
    <property type="entry name" value="NAD(P)-binding Rossmann-fold domains"/>
    <property type="match status" value="1"/>
</dbReference>
<keyword evidence="3" id="KW-0560">Oxidoreductase</keyword>
<dbReference type="PANTHER" id="PTHR43490:SF123">
    <property type="entry name" value="SHORT CHAIN DEHYDROGENASE"/>
    <property type="match status" value="1"/>
</dbReference>
<evidence type="ECO:0000256" key="3">
    <source>
        <dbReference type="ARBA" id="ARBA00023002"/>
    </source>
</evidence>
<proteinExistence type="inferred from homology"/>
<evidence type="ECO:0000313" key="4">
    <source>
        <dbReference type="EMBL" id="WVZ15132.1"/>
    </source>
</evidence>
<evidence type="ECO:0000256" key="2">
    <source>
        <dbReference type="ARBA" id="ARBA00022857"/>
    </source>
</evidence>
<dbReference type="AlphaFoldDB" id="A0AAQ3NU89"/>
<dbReference type="InterPro" id="IPR002347">
    <property type="entry name" value="SDR_fam"/>
</dbReference>
<accession>A0AAQ3NU89</accession>
<sequence length="147" mass="16799">MCLQVCGGWWNVGIPRAMCPLLRMERNVIAPSRHVFAEASRRSRHYSRWRKSRRVRRFGLYLCYPNPLSFLFKTKCPKALRYAVVTGENKGIGFAICKQLASNGFTVVFTARDEKRGVEAVEKLKELGLPSHVVFHQLDVTDPICSV</sequence>
<dbReference type="InterPro" id="IPR036291">
    <property type="entry name" value="NAD(P)-bd_dom_sf"/>
</dbReference>
<dbReference type="GO" id="GO:0016491">
    <property type="term" value="F:oxidoreductase activity"/>
    <property type="evidence" value="ECO:0007669"/>
    <property type="project" value="UniProtKB-KW"/>
</dbReference>
<dbReference type="GO" id="GO:0016020">
    <property type="term" value="C:membrane"/>
    <property type="evidence" value="ECO:0007669"/>
    <property type="project" value="TreeGrafter"/>
</dbReference>
<reference evidence="4 5" key="1">
    <citation type="journal article" date="2023" name="Life. Sci Alliance">
        <title>Evolutionary insights into 3D genome organization and epigenetic landscape of Vigna mungo.</title>
        <authorList>
            <person name="Junaid A."/>
            <person name="Singh B."/>
            <person name="Bhatia S."/>
        </authorList>
    </citation>
    <scope>NUCLEOTIDE SEQUENCE [LARGE SCALE GENOMIC DNA]</scope>
    <source>
        <strain evidence="4">Urdbean</strain>
    </source>
</reference>
<dbReference type="PANTHER" id="PTHR43490">
    <property type="entry name" value="(+)-NEOMENTHOL DEHYDROGENASE"/>
    <property type="match status" value="1"/>
</dbReference>
<name>A0AAQ3NU89_VIGMU</name>
<evidence type="ECO:0000313" key="5">
    <source>
        <dbReference type="Proteomes" id="UP001374535"/>
    </source>
</evidence>
<gene>
    <name evidence="4" type="ORF">V8G54_012698</name>
</gene>
<protein>
    <recommendedName>
        <fullName evidence="6">(+)-neomenthol dehydrogenase</fullName>
    </recommendedName>
</protein>
<evidence type="ECO:0000256" key="1">
    <source>
        <dbReference type="ARBA" id="ARBA00006484"/>
    </source>
</evidence>
<comment type="similarity">
    <text evidence="1">Belongs to the short-chain dehydrogenases/reductases (SDR) family.</text>
</comment>
<dbReference type="Pfam" id="PF00106">
    <property type="entry name" value="adh_short"/>
    <property type="match status" value="1"/>
</dbReference>